<dbReference type="EMBL" id="VSRR010004309">
    <property type="protein sequence ID" value="MPC39252.1"/>
    <property type="molecule type" value="Genomic_DNA"/>
</dbReference>
<name>A0A5B7EYD2_PORTR</name>
<reference evidence="1 2" key="1">
    <citation type="submission" date="2019-05" db="EMBL/GenBank/DDBJ databases">
        <title>Another draft genome of Portunus trituberculatus and its Hox gene families provides insights of decapod evolution.</title>
        <authorList>
            <person name="Jeong J.-H."/>
            <person name="Song I."/>
            <person name="Kim S."/>
            <person name="Choi T."/>
            <person name="Kim D."/>
            <person name="Ryu S."/>
            <person name="Kim W."/>
        </authorList>
    </citation>
    <scope>NUCLEOTIDE SEQUENCE [LARGE SCALE GENOMIC DNA]</scope>
    <source>
        <tissue evidence="1">Muscle</tissue>
    </source>
</reference>
<sequence length="179" mass="18895">MDSGGGGGGAPPQGRPLLLVIHTRYDRHVSPKLTETLDRVVAAIAADTVRGVGDAVAVLGEVADGGGLVSGAVRVIKGIKELASLIFCFCFTANLVVWKVLVGVSLVSEERNVGVQMSVRDSPVVGRWSRVFLALPGLRSPATEDTEVFMGALPIDTTESSLIFHCNQESTPEYPSNLH</sequence>
<evidence type="ECO:0000313" key="2">
    <source>
        <dbReference type="Proteomes" id="UP000324222"/>
    </source>
</evidence>
<dbReference type="Proteomes" id="UP000324222">
    <property type="component" value="Unassembled WGS sequence"/>
</dbReference>
<evidence type="ECO:0000313" key="1">
    <source>
        <dbReference type="EMBL" id="MPC39252.1"/>
    </source>
</evidence>
<organism evidence="1 2">
    <name type="scientific">Portunus trituberculatus</name>
    <name type="common">Swimming crab</name>
    <name type="synonym">Neptunus trituberculatus</name>
    <dbReference type="NCBI Taxonomy" id="210409"/>
    <lineage>
        <taxon>Eukaryota</taxon>
        <taxon>Metazoa</taxon>
        <taxon>Ecdysozoa</taxon>
        <taxon>Arthropoda</taxon>
        <taxon>Crustacea</taxon>
        <taxon>Multicrustacea</taxon>
        <taxon>Malacostraca</taxon>
        <taxon>Eumalacostraca</taxon>
        <taxon>Eucarida</taxon>
        <taxon>Decapoda</taxon>
        <taxon>Pleocyemata</taxon>
        <taxon>Brachyura</taxon>
        <taxon>Eubrachyura</taxon>
        <taxon>Portunoidea</taxon>
        <taxon>Portunidae</taxon>
        <taxon>Portuninae</taxon>
        <taxon>Portunus</taxon>
    </lineage>
</organism>
<gene>
    <name evidence="1" type="ORF">E2C01_032783</name>
</gene>
<protein>
    <submittedName>
        <fullName evidence="1">Uncharacterized protein</fullName>
    </submittedName>
</protein>
<keyword evidence="2" id="KW-1185">Reference proteome</keyword>
<dbReference type="AlphaFoldDB" id="A0A5B7EYD2"/>
<proteinExistence type="predicted"/>
<comment type="caution">
    <text evidence="1">The sequence shown here is derived from an EMBL/GenBank/DDBJ whole genome shotgun (WGS) entry which is preliminary data.</text>
</comment>
<accession>A0A5B7EYD2</accession>